<dbReference type="InterPro" id="IPR002678">
    <property type="entry name" value="DUF34/NIF3"/>
</dbReference>
<evidence type="ECO:0000256" key="5">
    <source>
        <dbReference type="PIRNR" id="PIRNR037489"/>
    </source>
</evidence>
<protein>
    <recommendedName>
        <fullName evidence="3 5">GTP cyclohydrolase 1 type 2 homolog</fullName>
    </recommendedName>
</protein>
<dbReference type="Gene3D" id="3.40.1390.30">
    <property type="entry name" value="NIF3 (NGG1p interacting factor 3)-like"/>
    <property type="match status" value="2"/>
</dbReference>
<gene>
    <name evidence="7" type="ORF">F0919_02580</name>
</gene>
<dbReference type="EMBL" id="VWSH01000001">
    <property type="protein sequence ID" value="KAA5536574.1"/>
    <property type="molecule type" value="Genomic_DNA"/>
</dbReference>
<dbReference type="GO" id="GO:0046872">
    <property type="term" value="F:metal ion binding"/>
    <property type="evidence" value="ECO:0007669"/>
    <property type="project" value="UniProtKB-UniRule"/>
</dbReference>
<reference evidence="7 8" key="1">
    <citation type="submission" date="2019-09" db="EMBL/GenBank/DDBJ databases">
        <title>Genome sequence and assembly of Taibaiella sp.</title>
        <authorList>
            <person name="Chhetri G."/>
        </authorList>
    </citation>
    <scope>NUCLEOTIDE SEQUENCE [LARGE SCALE GENOMIC DNA]</scope>
    <source>
        <strain evidence="7 8">KVB11</strain>
    </source>
</reference>
<dbReference type="Proteomes" id="UP000323632">
    <property type="component" value="Unassembled WGS sequence"/>
</dbReference>
<evidence type="ECO:0000313" key="8">
    <source>
        <dbReference type="Proteomes" id="UP000323632"/>
    </source>
</evidence>
<organism evidence="7 8">
    <name type="scientific">Taibaiella lutea</name>
    <dbReference type="NCBI Taxonomy" id="2608001"/>
    <lineage>
        <taxon>Bacteria</taxon>
        <taxon>Pseudomonadati</taxon>
        <taxon>Bacteroidota</taxon>
        <taxon>Chitinophagia</taxon>
        <taxon>Chitinophagales</taxon>
        <taxon>Chitinophagaceae</taxon>
        <taxon>Taibaiella</taxon>
    </lineage>
</organism>
<comment type="caution">
    <text evidence="7">The sequence shown here is derived from an EMBL/GenBank/DDBJ whole genome shotgun (WGS) entry which is preliminary data.</text>
</comment>
<proteinExistence type="inferred from homology"/>
<dbReference type="GO" id="GO:0005737">
    <property type="term" value="C:cytoplasm"/>
    <property type="evidence" value="ECO:0007669"/>
    <property type="project" value="TreeGrafter"/>
</dbReference>
<dbReference type="FunFam" id="3.40.1390.30:FF:000001">
    <property type="entry name" value="GTP cyclohydrolase 1 type 2"/>
    <property type="match status" value="1"/>
</dbReference>
<dbReference type="NCBIfam" id="TIGR00486">
    <property type="entry name" value="YbgI_SA1388"/>
    <property type="match status" value="1"/>
</dbReference>
<evidence type="ECO:0000256" key="3">
    <source>
        <dbReference type="ARBA" id="ARBA00022112"/>
    </source>
</evidence>
<dbReference type="InterPro" id="IPR036069">
    <property type="entry name" value="DUF34/NIF3_sf"/>
</dbReference>
<sequence>MQIRDILFEIERFAPLTYQEGYDNCGVQVGDVNNNATGAILSLDVTEAVVDEAIAVGFNLIIAHHPVIFSGLKSLTGKNYVERVILKAIKNDITIYAAHTNLDNVQMGVNKRIADKLLLKQTHILAPVSHKLYKLFTYVPAANAAALQQALFQVGLGQIGAYSECSFGTIGTGTFKASENANPTIGHAGGAREEVTEIKLEVLVPEHLKSVAISSLKENHPYEEVAYELIAIENENQTIGAGMIGELEQPMNVGDFLRYLKEKMQTACIRHTVPHTKIIQKVAVCGGAGSFLLKQAIAAKADIFITGDYKYHQFFDAENRIIIADIGHYESEQFTIEIFSELLKEKFPNFATLFTKTNTNPVNYYF</sequence>
<comment type="similarity">
    <text evidence="1 5">Belongs to the GTP cyclohydrolase I type 2/NIF3 family.</text>
</comment>
<feature type="binding site" evidence="6">
    <location>
        <position position="103"/>
    </location>
    <ligand>
        <name>a divalent metal cation</name>
        <dbReference type="ChEBI" id="CHEBI:60240"/>
        <label>1</label>
    </ligand>
</feature>
<evidence type="ECO:0000256" key="2">
    <source>
        <dbReference type="ARBA" id="ARBA00011643"/>
    </source>
</evidence>
<dbReference type="PIRSF" id="PIRSF037489">
    <property type="entry name" value="UCP037489_NIF3_YqfO"/>
    <property type="match status" value="1"/>
</dbReference>
<evidence type="ECO:0000313" key="7">
    <source>
        <dbReference type="EMBL" id="KAA5536574.1"/>
    </source>
</evidence>
<evidence type="ECO:0000256" key="6">
    <source>
        <dbReference type="PIRSR" id="PIRSR602678-1"/>
    </source>
</evidence>
<feature type="binding site" evidence="6">
    <location>
        <position position="64"/>
    </location>
    <ligand>
        <name>a divalent metal cation</name>
        <dbReference type="ChEBI" id="CHEBI:60240"/>
        <label>2</label>
    </ligand>
</feature>
<keyword evidence="8" id="KW-1185">Reference proteome</keyword>
<dbReference type="PANTHER" id="PTHR13799">
    <property type="entry name" value="NGG1 INTERACTING FACTOR 3"/>
    <property type="match status" value="1"/>
</dbReference>
<evidence type="ECO:0000256" key="1">
    <source>
        <dbReference type="ARBA" id="ARBA00006964"/>
    </source>
</evidence>
<dbReference type="PANTHER" id="PTHR13799:SF14">
    <property type="entry name" value="GTP CYCLOHYDROLASE 1 TYPE 2 HOMOLOG"/>
    <property type="match status" value="1"/>
</dbReference>
<dbReference type="Gene3D" id="3.30.70.120">
    <property type="match status" value="1"/>
</dbReference>
<dbReference type="AlphaFoldDB" id="A0A5M6CN53"/>
<feature type="binding site" evidence="6">
    <location>
        <position position="332"/>
    </location>
    <ligand>
        <name>a divalent metal cation</name>
        <dbReference type="ChEBI" id="CHEBI:60240"/>
        <label>1</label>
    </ligand>
</feature>
<dbReference type="RefSeq" id="WP_150031151.1">
    <property type="nucleotide sequence ID" value="NZ_VWSH01000001.1"/>
</dbReference>
<evidence type="ECO:0000256" key="4">
    <source>
        <dbReference type="ARBA" id="ARBA00022723"/>
    </source>
</evidence>
<dbReference type="Pfam" id="PF01784">
    <property type="entry name" value="DUF34_NIF3"/>
    <property type="match status" value="1"/>
</dbReference>
<name>A0A5M6CN53_9BACT</name>
<dbReference type="InterPro" id="IPR017221">
    <property type="entry name" value="DUF34/NIF3_bac"/>
</dbReference>
<accession>A0A5M6CN53</accession>
<feature type="binding site" evidence="6">
    <location>
        <position position="328"/>
    </location>
    <ligand>
        <name>a divalent metal cation</name>
        <dbReference type="ChEBI" id="CHEBI:60240"/>
        <label>1</label>
    </ligand>
</feature>
<dbReference type="SUPFAM" id="SSF102705">
    <property type="entry name" value="NIF3 (NGG1p interacting factor 3)-like"/>
    <property type="match status" value="1"/>
</dbReference>
<feature type="binding site" evidence="6">
    <location>
        <position position="65"/>
    </location>
    <ligand>
        <name>a divalent metal cation</name>
        <dbReference type="ChEBI" id="CHEBI:60240"/>
        <label>1</label>
    </ligand>
</feature>
<comment type="subunit">
    <text evidence="2">Homohexamer.</text>
</comment>
<keyword evidence="4 5" id="KW-0479">Metal-binding</keyword>
<dbReference type="InterPro" id="IPR015867">
    <property type="entry name" value="N-reg_PII/ATP_PRibTrfase_C"/>
</dbReference>